<dbReference type="Proteomes" id="UP000189883">
    <property type="component" value="Chromosome"/>
</dbReference>
<gene>
    <name evidence="1" type="ORF">AB406_2063</name>
</gene>
<sequence length="66" mass="8051">MKGFTEKQNRNRYYLHRCVRKNKIARLNVRERTLFVPLDLNLNEHKHECKLIKIYGYAAQTEIFNN</sequence>
<dbReference type="RefSeq" id="WP_154021941.1">
    <property type="nucleotide sequence ID" value="NZ_CP011859.1"/>
</dbReference>
<evidence type="ECO:0000313" key="2">
    <source>
        <dbReference type="Proteomes" id="UP000189883"/>
    </source>
</evidence>
<dbReference type="EMBL" id="CP011859">
    <property type="protein sequence ID" value="AQY23003.1"/>
    <property type="molecule type" value="Genomic_DNA"/>
</dbReference>
<reference evidence="1 2" key="1">
    <citation type="submission" date="2015-06" db="EMBL/GenBank/DDBJ databases">
        <title>R. anatipestifer strain HXb2 is the most virulent strain so far, and the genome sequence would help us uncover the pathogenesis.</title>
        <authorList>
            <person name="Hu Q."/>
            <person name="Qi J."/>
            <person name="Bo H."/>
            <person name="Liu G."/>
            <person name="Tao M."/>
            <person name="Ding Y."/>
            <person name="Xue Y."/>
        </authorList>
    </citation>
    <scope>NUCLEOTIDE SEQUENCE [LARGE SCALE GENOMIC DNA]</scope>
    <source>
        <strain evidence="1 2">HXb2</strain>
    </source>
</reference>
<accession>A0A1S7DV49</accession>
<name>A0A1S7DV49_RIEAN</name>
<organism evidence="1 2">
    <name type="scientific">Riemerella anatipestifer</name>
    <name type="common">Moraxella anatipestifer</name>
    <dbReference type="NCBI Taxonomy" id="34085"/>
    <lineage>
        <taxon>Bacteria</taxon>
        <taxon>Pseudomonadati</taxon>
        <taxon>Bacteroidota</taxon>
        <taxon>Flavobacteriia</taxon>
        <taxon>Flavobacteriales</taxon>
        <taxon>Weeksellaceae</taxon>
        <taxon>Riemerella</taxon>
    </lineage>
</organism>
<evidence type="ECO:0000313" key="1">
    <source>
        <dbReference type="EMBL" id="AQY23003.1"/>
    </source>
</evidence>
<protein>
    <submittedName>
        <fullName evidence="1">Uncharacterized protein</fullName>
    </submittedName>
</protein>
<dbReference type="AlphaFoldDB" id="A0A1S7DV49"/>
<proteinExistence type="predicted"/>